<protein>
    <submittedName>
        <fullName evidence="1">Uncharacterized protein</fullName>
    </submittedName>
</protein>
<evidence type="ECO:0000313" key="1">
    <source>
        <dbReference type="EMBL" id="PCS03564.1"/>
    </source>
</evidence>
<sequence length="141" mass="16577">MQEELLRTSTFTFPGKKKYSIKEIVQNTEGNYIYLGNDDYLIKIIFPSFVYSLISYDESLLQKRMLDIGKLANEKEYDLLSEYGYVFEIKNSKYVEFAQQNSCRYYEQIGIDLKDILVFTWNGAVEIITEICPEIEVESIK</sequence>
<dbReference type="AlphaFoldDB" id="A0A2A5RTT2"/>
<name>A0A2A5RTT2_9LACT</name>
<proteinExistence type="predicted"/>
<accession>A0A2A5RTT2</accession>
<dbReference type="RefSeq" id="WP_096815434.1">
    <property type="nucleotide sequence ID" value="NZ_JXJW01000047.1"/>
</dbReference>
<organism evidence="1 2">
    <name type="scientific">Pseudolactococcus piscium</name>
    <dbReference type="NCBI Taxonomy" id="1364"/>
    <lineage>
        <taxon>Bacteria</taxon>
        <taxon>Bacillati</taxon>
        <taxon>Bacillota</taxon>
        <taxon>Bacilli</taxon>
        <taxon>Lactobacillales</taxon>
        <taxon>Streptococcaceae</taxon>
        <taxon>Pseudolactococcus</taxon>
    </lineage>
</organism>
<gene>
    <name evidence="1" type="ORF">RU86_GL001811</name>
</gene>
<comment type="caution">
    <text evidence="1">The sequence shown here is derived from an EMBL/GenBank/DDBJ whole genome shotgun (WGS) entry which is preliminary data.</text>
</comment>
<reference evidence="1 2" key="1">
    <citation type="submission" date="2014-12" db="EMBL/GenBank/DDBJ databases">
        <title>Draft genome sequences of 10 type strains of Lactococcus.</title>
        <authorList>
            <person name="Sun Z."/>
            <person name="Zhong Z."/>
            <person name="Liu W."/>
            <person name="Zhang W."/>
            <person name="Zhang H."/>
        </authorList>
    </citation>
    <scope>NUCLEOTIDE SEQUENCE [LARGE SCALE GENOMIC DNA]</scope>
    <source>
        <strain evidence="1 2">DSM 6634</strain>
    </source>
</reference>
<dbReference type="EMBL" id="JXJW01000047">
    <property type="protein sequence ID" value="PCS03564.1"/>
    <property type="molecule type" value="Genomic_DNA"/>
</dbReference>
<keyword evidence="2" id="KW-1185">Reference proteome</keyword>
<evidence type="ECO:0000313" key="2">
    <source>
        <dbReference type="Proteomes" id="UP000218282"/>
    </source>
</evidence>
<dbReference type="Proteomes" id="UP000218282">
    <property type="component" value="Unassembled WGS sequence"/>
</dbReference>